<dbReference type="GO" id="GO:1990837">
    <property type="term" value="F:sequence-specific double-stranded DNA binding"/>
    <property type="evidence" value="ECO:0007669"/>
    <property type="project" value="TreeGrafter"/>
</dbReference>
<dbReference type="InParanoid" id="A0A5C3PZX7"/>
<proteinExistence type="predicted"/>
<dbReference type="SMART" id="SM00389">
    <property type="entry name" value="HOX"/>
    <property type="match status" value="1"/>
</dbReference>
<name>A0A5C3PZX7_9APHY</name>
<accession>A0A5C3PZX7</accession>
<gene>
    <name evidence="5" type="ORF">K466DRAFT_476466</name>
</gene>
<protein>
    <recommendedName>
        <fullName evidence="4">Homeobox domain-containing protein</fullName>
    </recommendedName>
</protein>
<keyword evidence="1 2" id="KW-0371">Homeobox</keyword>
<dbReference type="InterPro" id="IPR042191">
    <property type="entry name" value="GSH1/2"/>
</dbReference>
<feature type="domain" description="Homeobox" evidence="4">
    <location>
        <begin position="136"/>
        <end position="196"/>
    </location>
</feature>
<dbReference type="Proteomes" id="UP000308197">
    <property type="component" value="Unassembled WGS sequence"/>
</dbReference>
<dbReference type="STRING" id="1314778.A0A5C3PZX7"/>
<keyword evidence="6" id="KW-1185">Reference proteome</keyword>
<dbReference type="InterPro" id="IPR009057">
    <property type="entry name" value="Homeodomain-like_sf"/>
</dbReference>
<reference evidence="5 6" key="1">
    <citation type="journal article" date="2019" name="Nat. Ecol. Evol.">
        <title>Megaphylogeny resolves global patterns of mushroom evolution.</title>
        <authorList>
            <person name="Varga T."/>
            <person name="Krizsan K."/>
            <person name="Foldi C."/>
            <person name="Dima B."/>
            <person name="Sanchez-Garcia M."/>
            <person name="Sanchez-Ramirez S."/>
            <person name="Szollosi G.J."/>
            <person name="Szarkandi J.G."/>
            <person name="Papp V."/>
            <person name="Albert L."/>
            <person name="Andreopoulos W."/>
            <person name="Angelini C."/>
            <person name="Antonin V."/>
            <person name="Barry K.W."/>
            <person name="Bougher N.L."/>
            <person name="Buchanan P."/>
            <person name="Buyck B."/>
            <person name="Bense V."/>
            <person name="Catcheside P."/>
            <person name="Chovatia M."/>
            <person name="Cooper J."/>
            <person name="Damon W."/>
            <person name="Desjardin D."/>
            <person name="Finy P."/>
            <person name="Geml J."/>
            <person name="Haridas S."/>
            <person name="Hughes K."/>
            <person name="Justo A."/>
            <person name="Karasinski D."/>
            <person name="Kautmanova I."/>
            <person name="Kiss B."/>
            <person name="Kocsube S."/>
            <person name="Kotiranta H."/>
            <person name="LaButti K.M."/>
            <person name="Lechner B.E."/>
            <person name="Liimatainen K."/>
            <person name="Lipzen A."/>
            <person name="Lukacs Z."/>
            <person name="Mihaltcheva S."/>
            <person name="Morgado L.N."/>
            <person name="Niskanen T."/>
            <person name="Noordeloos M.E."/>
            <person name="Ohm R.A."/>
            <person name="Ortiz-Santana B."/>
            <person name="Ovrebo C."/>
            <person name="Racz N."/>
            <person name="Riley R."/>
            <person name="Savchenko A."/>
            <person name="Shiryaev A."/>
            <person name="Soop K."/>
            <person name="Spirin V."/>
            <person name="Szebenyi C."/>
            <person name="Tomsovsky M."/>
            <person name="Tulloss R.E."/>
            <person name="Uehling J."/>
            <person name="Grigoriev I.V."/>
            <person name="Vagvolgyi C."/>
            <person name="Papp T."/>
            <person name="Martin F.M."/>
            <person name="Miettinen O."/>
            <person name="Hibbett D.S."/>
            <person name="Nagy L.G."/>
        </authorList>
    </citation>
    <scope>NUCLEOTIDE SEQUENCE [LARGE SCALE GENOMIC DNA]</scope>
    <source>
        <strain evidence="5 6">HHB13444</strain>
    </source>
</reference>
<dbReference type="EMBL" id="ML210969">
    <property type="protein sequence ID" value="TFK94377.1"/>
    <property type="molecule type" value="Genomic_DNA"/>
</dbReference>
<evidence type="ECO:0000313" key="6">
    <source>
        <dbReference type="Proteomes" id="UP000308197"/>
    </source>
</evidence>
<dbReference type="AlphaFoldDB" id="A0A5C3PZX7"/>
<feature type="compositionally biased region" description="Acidic residues" evidence="3">
    <location>
        <begin position="225"/>
        <end position="242"/>
    </location>
</feature>
<dbReference type="InterPro" id="IPR001356">
    <property type="entry name" value="HD"/>
</dbReference>
<evidence type="ECO:0000256" key="1">
    <source>
        <dbReference type="PROSITE-ProRule" id="PRU00108"/>
    </source>
</evidence>
<evidence type="ECO:0000256" key="3">
    <source>
        <dbReference type="SAM" id="MobiDB-lite"/>
    </source>
</evidence>
<dbReference type="GO" id="GO:0005634">
    <property type="term" value="C:nucleus"/>
    <property type="evidence" value="ECO:0007669"/>
    <property type="project" value="UniProtKB-SubCell"/>
</dbReference>
<evidence type="ECO:0000259" key="4">
    <source>
        <dbReference type="PROSITE" id="PS50071"/>
    </source>
</evidence>
<evidence type="ECO:0000313" key="5">
    <source>
        <dbReference type="EMBL" id="TFK94377.1"/>
    </source>
</evidence>
<feature type="DNA-binding region" description="Homeobox" evidence="1">
    <location>
        <begin position="138"/>
        <end position="197"/>
    </location>
</feature>
<organism evidence="5 6">
    <name type="scientific">Polyporus arcularius HHB13444</name>
    <dbReference type="NCBI Taxonomy" id="1314778"/>
    <lineage>
        <taxon>Eukaryota</taxon>
        <taxon>Fungi</taxon>
        <taxon>Dikarya</taxon>
        <taxon>Basidiomycota</taxon>
        <taxon>Agaricomycotina</taxon>
        <taxon>Agaricomycetes</taxon>
        <taxon>Polyporales</taxon>
        <taxon>Polyporaceae</taxon>
        <taxon>Polyporus</taxon>
    </lineage>
</organism>
<dbReference type="SUPFAM" id="SSF46689">
    <property type="entry name" value="Homeodomain-like"/>
    <property type="match status" value="1"/>
</dbReference>
<dbReference type="PROSITE" id="PS50071">
    <property type="entry name" value="HOMEOBOX_2"/>
    <property type="match status" value="1"/>
</dbReference>
<feature type="region of interest" description="Disordered" evidence="3">
    <location>
        <begin position="196"/>
        <end position="259"/>
    </location>
</feature>
<keyword evidence="1 2" id="KW-0539">Nucleus</keyword>
<feature type="compositionally biased region" description="Polar residues" evidence="3">
    <location>
        <begin position="248"/>
        <end position="259"/>
    </location>
</feature>
<dbReference type="Gene3D" id="1.10.10.60">
    <property type="entry name" value="Homeodomain-like"/>
    <property type="match status" value="1"/>
</dbReference>
<dbReference type="GO" id="GO:0000981">
    <property type="term" value="F:DNA-binding transcription factor activity, RNA polymerase II-specific"/>
    <property type="evidence" value="ECO:0007669"/>
    <property type="project" value="TreeGrafter"/>
</dbReference>
<comment type="subcellular location">
    <subcellularLocation>
        <location evidence="1 2">Nucleus</location>
    </subcellularLocation>
</comment>
<dbReference type="CDD" id="cd00086">
    <property type="entry name" value="homeodomain"/>
    <property type="match status" value="1"/>
</dbReference>
<evidence type="ECO:0000256" key="2">
    <source>
        <dbReference type="RuleBase" id="RU000682"/>
    </source>
</evidence>
<sequence>MLRILHAAQAGAQRFAPQSTSSSSSLSLSINAPSLPIPRALTFTLVRMGVDASSAECISSAITRAVTRLKESFETDFSRRQQQLRVHPQACYLADAKFSTIFPATYTTIYNKTVSGWTSYILQEFTPRFLRAQAVHKLRNSKRPFNQLAVPLLERFFSHNAFPSRLEKYDLASASDMDYKQIHVWFQNRRRRFRKDGKELPRPPAKGPLQDFEDGVVNTLLPDDGANDEEDEDEDEDEDAESILDKQVSPSSHLLSRIR</sequence>
<dbReference type="PANTHER" id="PTHR47421:SF1">
    <property type="entry name" value="GS HOMEOBOX 2"/>
    <property type="match status" value="1"/>
</dbReference>
<keyword evidence="1 2" id="KW-0238">DNA-binding</keyword>
<dbReference type="Pfam" id="PF00046">
    <property type="entry name" value="Homeodomain"/>
    <property type="match status" value="1"/>
</dbReference>
<dbReference type="PANTHER" id="PTHR47421">
    <property type="entry name" value="GS HOMEOBOX 2"/>
    <property type="match status" value="1"/>
</dbReference>